<dbReference type="Proteomes" id="UP000236291">
    <property type="component" value="Unassembled WGS sequence"/>
</dbReference>
<dbReference type="EMBL" id="ASHM01002550">
    <property type="protein sequence ID" value="PNY08499.1"/>
    <property type="molecule type" value="Genomic_DNA"/>
</dbReference>
<organism evidence="1 2">
    <name type="scientific">Trifolium pratense</name>
    <name type="common">Red clover</name>
    <dbReference type="NCBI Taxonomy" id="57577"/>
    <lineage>
        <taxon>Eukaryota</taxon>
        <taxon>Viridiplantae</taxon>
        <taxon>Streptophyta</taxon>
        <taxon>Embryophyta</taxon>
        <taxon>Tracheophyta</taxon>
        <taxon>Spermatophyta</taxon>
        <taxon>Magnoliopsida</taxon>
        <taxon>eudicotyledons</taxon>
        <taxon>Gunneridae</taxon>
        <taxon>Pentapetalae</taxon>
        <taxon>rosids</taxon>
        <taxon>fabids</taxon>
        <taxon>Fabales</taxon>
        <taxon>Fabaceae</taxon>
        <taxon>Papilionoideae</taxon>
        <taxon>50 kb inversion clade</taxon>
        <taxon>NPAAA clade</taxon>
        <taxon>Hologalegina</taxon>
        <taxon>IRL clade</taxon>
        <taxon>Trifolieae</taxon>
        <taxon>Trifolium</taxon>
    </lineage>
</organism>
<evidence type="ECO:0000313" key="2">
    <source>
        <dbReference type="Proteomes" id="UP000236291"/>
    </source>
</evidence>
<name>A0A2K3NZQ6_TRIPR</name>
<gene>
    <name evidence="1" type="ORF">L195_g005025</name>
</gene>
<reference evidence="1 2" key="1">
    <citation type="journal article" date="2014" name="Am. J. Bot.">
        <title>Genome assembly and annotation for red clover (Trifolium pratense; Fabaceae).</title>
        <authorList>
            <person name="Istvanek J."/>
            <person name="Jaros M."/>
            <person name="Krenek A."/>
            <person name="Repkova J."/>
        </authorList>
    </citation>
    <scope>NUCLEOTIDE SEQUENCE [LARGE SCALE GENOMIC DNA]</scope>
    <source>
        <strain evidence="2">cv. Tatra</strain>
        <tissue evidence="1">Young leaves</tissue>
    </source>
</reference>
<sequence>MRLMFPKGKTFPFLSRYVGVSLPDITQSMRFVPFLQPFQRFWMTLRTRIQNSTSADLPSFAESFTNQTGQFLTFTSESGTSPGVRLFNWAKGRMKTFTSEGGMASRVPTAAAARSAVPASSPFARSLGAFGVGANLFHMSCRSISPPCSQTLIPGLLFLYLIFELPCALVDYPILADRRMGSLKGGAHQLGGVEGGYLAMCGPYWKVGASPPFSEETTLAIAPPSQKAIDRLLALKLRLRPQPILNLNKKTVELEFSPTCMSGARAINLRLRLIGLFKARLDVVELLWGISYLRLRLSSCSGSVFNPFKELPSIMSTRIDYSYSASSYNELKKIPEADLLAKGYNAGRLYRDLRIQRLDKVSHYTPGFSSSCTLTLSYGLSRGKGTALLSNNPIIYVFVRVDFPWLGCRAGSSKMFRIQPQHVFRLIGRKKEKGVIAVLPFPVTIPTGNEARSKKPDCEEVQAKEMGTKTITIDRQLEQFQDLAMIPQERRRKPLTTGKGMAGLLARMKAKRELDIMDIQKENPDRQPHFQA</sequence>
<dbReference type="AlphaFoldDB" id="A0A2K3NZQ6"/>
<evidence type="ECO:0000313" key="1">
    <source>
        <dbReference type="EMBL" id="PNY08499.1"/>
    </source>
</evidence>
<protein>
    <submittedName>
        <fullName evidence="1">Uncharacterized protein</fullName>
    </submittedName>
</protein>
<accession>A0A2K3NZQ6</accession>
<proteinExistence type="predicted"/>
<comment type="caution">
    <text evidence="1">The sequence shown here is derived from an EMBL/GenBank/DDBJ whole genome shotgun (WGS) entry which is preliminary data.</text>
</comment>
<reference evidence="1 2" key="2">
    <citation type="journal article" date="2017" name="Front. Plant Sci.">
        <title>Gene Classification and Mining of Molecular Markers Useful in Red Clover (Trifolium pratense) Breeding.</title>
        <authorList>
            <person name="Istvanek J."/>
            <person name="Dluhosova J."/>
            <person name="Dluhos P."/>
            <person name="Patkova L."/>
            <person name="Nedelnik J."/>
            <person name="Repkova J."/>
        </authorList>
    </citation>
    <scope>NUCLEOTIDE SEQUENCE [LARGE SCALE GENOMIC DNA]</scope>
    <source>
        <strain evidence="2">cv. Tatra</strain>
        <tissue evidence="1">Young leaves</tissue>
    </source>
</reference>